<keyword evidence="2 5" id="KW-0479">Metal-binding</keyword>
<dbReference type="OrthoDB" id="1069523at2759"/>
<feature type="region of interest" description="Disordered" evidence="6">
    <location>
        <begin position="530"/>
        <end position="566"/>
    </location>
</feature>
<dbReference type="EMBL" id="JAGMUU010000015">
    <property type="protein sequence ID" value="KAH7137412.1"/>
    <property type="molecule type" value="Genomic_DNA"/>
</dbReference>
<feature type="binding site" evidence="5">
    <location>
        <position position="233"/>
    </location>
    <ligand>
        <name>Fe cation</name>
        <dbReference type="ChEBI" id="CHEBI:24875"/>
        <note>catalytic</note>
    </ligand>
</feature>
<evidence type="ECO:0000313" key="8">
    <source>
        <dbReference type="Proteomes" id="UP000717696"/>
    </source>
</evidence>
<reference evidence="7" key="1">
    <citation type="journal article" date="2021" name="Nat. Commun.">
        <title>Genetic determinants of endophytism in the Arabidopsis root mycobiome.</title>
        <authorList>
            <person name="Mesny F."/>
            <person name="Miyauchi S."/>
            <person name="Thiergart T."/>
            <person name="Pickel B."/>
            <person name="Atanasova L."/>
            <person name="Karlsson M."/>
            <person name="Huettel B."/>
            <person name="Barry K.W."/>
            <person name="Haridas S."/>
            <person name="Chen C."/>
            <person name="Bauer D."/>
            <person name="Andreopoulos W."/>
            <person name="Pangilinan J."/>
            <person name="LaButti K."/>
            <person name="Riley R."/>
            <person name="Lipzen A."/>
            <person name="Clum A."/>
            <person name="Drula E."/>
            <person name="Henrissat B."/>
            <person name="Kohler A."/>
            <person name="Grigoriev I.V."/>
            <person name="Martin F.M."/>
            <person name="Hacquard S."/>
        </authorList>
    </citation>
    <scope>NUCLEOTIDE SEQUENCE</scope>
    <source>
        <strain evidence="7">MPI-CAGE-AT-0021</strain>
    </source>
</reference>
<gene>
    <name evidence="7" type="ORF">B0J13DRAFT_559622</name>
</gene>
<feature type="compositionally biased region" description="Low complexity" evidence="6">
    <location>
        <begin position="536"/>
        <end position="545"/>
    </location>
</feature>
<protein>
    <submittedName>
        <fullName evidence="7">Carotenoid oxygenase</fullName>
    </submittedName>
</protein>
<dbReference type="Pfam" id="PF03055">
    <property type="entry name" value="RPE65"/>
    <property type="match status" value="1"/>
</dbReference>
<accession>A0A9P9EHW7</accession>
<evidence type="ECO:0000256" key="3">
    <source>
        <dbReference type="ARBA" id="ARBA00023002"/>
    </source>
</evidence>
<evidence type="ECO:0000256" key="4">
    <source>
        <dbReference type="ARBA" id="ARBA00023004"/>
    </source>
</evidence>
<dbReference type="GO" id="GO:0016121">
    <property type="term" value="P:carotene catabolic process"/>
    <property type="evidence" value="ECO:0007669"/>
    <property type="project" value="TreeGrafter"/>
</dbReference>
<evidence type="ECO:0000256" key="5">
    <source>
        <dbReference type="PIRSR" id="PIRSR604294-1"/>
    </source>
</evidence>
<dbReference type="AlphaFoldDB" id="A0A9P9EHW7"/>
<comment type="cofactor">
    <cofactor evidence="5">
        <name>Fe(2+)</name>
        <dbReference type="ChEBI" id="CHEBI:29033"/>
    </cofactor>
    <text evidence="5">Binds 1 Fe(2+) ion per subunit.</text>
</comment>
<keyword evidence="8" id="KW-1185">Reference proteome</keyword>
<evidence type="ECO:0000256" key="1">
    <source>
        <dbReference type="ARBA" id="ARBA00006787"/>
    </source>
</evidence>
<dbReference type="PANTHER" id="PTHR10543:SF89">
    <property type="entry name" value="CAROTENOID 9,10(9',10')-CLEAVAGE DIOXYGENASE 1"/>
    <property type="match status" value="1"/>
</dbReference>
<feature type="binding site" evidence="5">
    <location>
        <position position="299"/>
    </location>
    <ligand>
        <name>Fe cation</name>
        <dbReference type="ChEBI" id="CHEBI:24875"/>
        <note>catalytic</note>
    </ligand>
</feature>
<dbReference type="Proteomes" id="UP000717696">
    <property type="component" value="Unassembled WGS sequence"/>
</dbReference>
<dbReference type="InterPro" id="IPR004294">
    <property type="entry name" value="Carotenoid_Oase"/>
</dbReference>
<evidence type="ECO:0000313" key="7">
    <source>
        <dbReference type="EMBL" id="KAH7137412.1"/>
    </source>
</evidence>
<name>A0A9P9EHW7_9HYPO</name>
<comment type="caution">
    <text evidence="7">The sequence shown here is derived from an EMBL/GenBank/DDBJ whole genome shotgun (WGS) entry which is preliminary data.</text>
</comment>
<evidence type="ECO:0000256" key="2">
    <source>
        <dbReference type="ARBA" id="ARBA00022723"/>
    </source>
</evidence>
<feature type="binding site" evidence="5">
    <location>
        <position position="490"/>
    </location>
    <ligand>
        <name>Fe cation</name>
        <dbReference type="ChEBI" id="CHEBI:24875"/>
        <note>catalytic</note>
    </ligand>
</feature>
<keyword evidence="3" id="KW-0560">Oxidoreductase</keyword>
<dbReference type="GO" id="GO:0046872">
    <property type="term" value="F:metal ion binding"/>
    <property type="evidence" value="ECO:0007669"/>
    <property type="project" value="UniProtKB-KW"/>
</dbReference>
<proteinExistence type="inferred from homology"/>
<keyword evidence="4 5" id="KW-0408">Iron</keyword>
<organism evidence="7 8">
    <name type="scientific">Dactylonectria estremocensis</name>
    <dbReference type="NCBI Taxonomy" id="1079267"/>
    <lineage>
        <taxon>Eukaryota</taxon>
        <taxon>Fungi</taxon>
        <taxon>Dikarya</taxon>
        <taxon>Ascomycota</taxon>
        <taxon>Pezizomycotina</taxon>
        <taxon>Sordariomycetes</taxon>
        <taxon>Hypocreomycetidae</taxon>
        <taxon>Hypocreales</taxon>
        <taxon>Nectriaceae</taxon>
        <taxon>Dactylonectria</taxon>
    </lineage>
</organism>
<feature type="binding site" evidence="5">
    <location>
        <position position="182"/>
    </location>
    <ligand>
        <name>Fe cation</name>
        <dbReference type="ChEBI" id="CHEBI:24875"/>
        <note>catalytic</note>
    </ligand>
</feature>
<evidence type="ECO:0000256" key="6">
    <source>
        <dbReference type="SAM" id="MobiDB-lite"/>
    </source>
</evidence>
<dbReference type="GO" id="GO:0010436">
    <property type="term" value="F:carotenoid dioxygenase activity"/>
    <property type="evidence" value="ECO:0007669"/>
    <property type="project" value="TreeGrafter"/>
</dbReference>
<sequence>MMDISEFEKKLPVATEVRFPKHPFSTVADEPCRFEAEVYNCIVRGQIPPEIDGTFYRCMPDFAWAPLYEDDAFANGDGCVDAVRIKDGHADFKQRYVRTERFVIERAARQAVFGKYRNRYTDDPRVQHKIHSTANTHIIYFENQLLALKEDSLPYALDPDTLATKGPYDFHGNYKSKTHTAHPKIDAATGEMITMGYEAKGDSTTDIVYYLFDKDGNKLEECWFNAPFAGMMHDMAATDKWIVFVLPPLATVPLELLKEGHHHFAWDEEKPLMLGILPRRNPKPEDVRWFSTKSAFLGHTGNAFDGDDGCVYLDGPILYTNLFWFFPPIGKPPVPPRTPLQDMHGGYVRFKLDPNARDMKVEPVKLVNLAGEMPKVDDRFLTKPYSTVFMCHHATLSSEPSKGGAWNSIARCDLETGEYTHWCAGPSTVLEEVAFVPRSPDAAESDGYVITMACRQDRFLTSILILDTAKLAEGPVAMIELPFRLRLGIHGSWVPAERLPERKELCDMEGVTEEILQDFGNKPVTLLNLPRSAQSGFPPKGFGPPNGAPPLDGVDWVSENGSAEKS</sequence>
<comment type="similarity">
    <text evidence="1">Belongs to the carotenoid oxygenase family.</text>
</comment>
<dbReference type="PANTHER" id="PTHR10543">
    <property type="entry name" value="BETA-CAROTENE DIOXYGENASE"/>
    <property type="match status" value="1"/>
</dbReference>